<evidence type="ECO:0000313" key="13">
    <source>
        <dbReference type="Proteomes" id="UP000054097"/>
    </source>
</evidence>
<dbReference type="GO" id="GO:0141152">
    <property type="term" value="F:glycerol-3-phosphate dehydrogenase (NAD+) activity"/>
    <property type="evidence" value="ECO:0007669"/>
    <property type="project" value="UniProtKB-UniRule"/>
</dbReference>
<dbReference type="Proteomes" id="UP000054097">
    <property type="component" value="Unassembled WGS sequence"/>
</dbReference>
<dbReference type="PRINTS" id="PR00077">
    <property type="entry name" value="GPDHDRGNASE"/>
</dbReference>
<dbReference type="GO" id="GO:0042803">
    <property type="term" value="F:protein homodimerization activity"/>
    <property type="evidence" value="ECO:0007669"/>
    <property type="project" value="InterPro"/>
</dbReference>
<dbReference type="InterPro" id="IPR017751">
    <property type="entry name" value="G3P_DH_NAD-dep_euk"/>
</dbReference>
<organism evidence="12 13">
    <name type="scientific">Serendipita vermifera MAFF 305830</name>
    <dbReference type="NCBI Taxonomy" id="933852"/>
    <lineage>
        <taxon>Eukaryota</taxon>
        <taxon>Fungi</taxon>
        <taxon>Dikarya</taxon>
        <taxon>Basidiomycota</taxon>
        <taxon>Agaricomycotina</taxon>
        <taxon>Agaricomycetes</taxon>
        <taxon>Sebacinales</taxon>
        <taxon>Serendipitaceae</taxon>
        <taxon>Serendipita</taxon>
    </lineage>
</organism>
<reference evidence="13" key="2">
    <citation type="submission" date="2015-01" db="EMBL/GenBank/DDBJ databases">
        <title>Evolutionary Origins and Diversification of the Mycorrhizal Mutualists.</title>
        <authorList>
            <consortium name="DOE Joint Genome Institute"/>
            <consortium name="Mycorrhizal Genomics Consortium"/>
            <person name="Kohler A."/>
            <person name="Kuo A."/>
            <person name="Nagy L.G."/>
            <person name="Floudas D."/>
            <person name="Copeland A."/>
            <person name="Barry K.W."/>
            <person name="Cichocki N."/>
            <person name="Veneault-Fourrey C."/>
            <person name="LaButti K."/>
            <person name="Lindquist E.A."/>
            <person name="Lipzen A."/>
            <person name="Lundell T."/>
            <person name="Morin E."/>
            <person name="Murat C."/>
            <person name="Riley R."/>
            <person name="Ohm R."/>
            <person name="Sun H."/>
            <person name="Tunlid A."/>
            <person name="Henrissat B."/>
            <person name="Grigoriev I.V."/>
            <person name="Hibbett D.S."/>
            <person name="Martin F."/>
        </authorList>
    </citation>
    <scope>NUCLEOTIDE SEQUENCE [LARGE SCALE GENOMIC DNA]</scope>
    <source>
        <strain evidence="13">MAFF 305830</strain>
    </source>
</reference>
<dbReference type="Pfam" id="PF01210">
    <property type="entry name" value="NAD_Gly3P_dh_N"/>
    <property type="match status" value="1"/>
</dbReference>
<evidence type="ECO:0000256" key="7">
    <source>
        <dbReference type="PIRSR" id="PIRSR000114-3"/>
    </source>
</evidence>
<feature type="binding site" evidence="6">
    <location>
        <position position="145"/>
    </location>
    <ligand>
        <name>substrate</name>
    </ligand>
</feature>
<evidence type="ECO:0000256" key="5">
    <source>
        <dbReference type="PIRSR" id="PIRSR000114-1"/>
    </source>
</evidence>
<dbReference type="STRING" id="933852.A0A0C3BJW8"/>
<comment type="catalytic activity">
    <reaction evidence="4 9">
        <text>sn-glycerol 3-phosphate + NAD(+) = dihydroxyacetone phosphate + NADH + H(+)</text>
        <dbReference type="Rhea" id="RHEA:11092"/>
        <dbReference type="ChEBI" id="CHEBI:15378"/>
        <dbReference type="ChEBI" id="CHEBI:57540"/>
        <dbReference type="ChEBI" id="CHEBI:57597"/>
        <dbReference type="ChEBI" id="CHEBI:57642"/>
        <dbReference type="ChEBI" id="CHEBI:57945"/>
        <dbReference type="EC" id="1.1.1.8"/>
    </reaction>
</comment>
<dbReference type="Gene3D" id="1.10.1040.10">
    <property type="entry name" value="N-(1-d-carboxylethyl)-l-norvaline Dehydrogenase, domain 2"/>
    <property type="match status" value="1"/>
</dbReference>
<evidence type="ECO:0000256" key="9">
    <source>
        <dbReference type="RuleBase" id="RU361243"/>
    </source>
</evidence>
<dbReference type="GO" id="GO:0005975">
    <property type="term" value="P:carbohydrate metabolic process"/>
    <property type="evidence" value="ECO:0007669"/>
    <property type="project" value="InterPro"/>
</dbReference>
<dbReference type="InterPro" id="IPR013328">
    <property type="entry name" value="6PGD_dom2"/>
</dbReference>
<keyword evidence="2 8" id="KW-0560">Oxidoreductase</keyword>
<dbReference type="Gene3D" id="3.40.50.720">
    <property type="entry name" value="NAD(P)-binding Rossmann-like Domain"/>
    <property type="match status" value="1"/>
</dbReference>
<dbReference type="PANTHER" id="PTHR11728">
    <property type="entry name" value="GLYCEROL-3-PHOSPHATE DEHYDROGENASE"/>
    <property type="match status" value="1"/>
</dbReference>
<dbReference type="SUPFAM" id="SSF51735">
    <property type="entry name" value="NAD(P)-binding Rossmann-fold domains"/>
    <property type="match status" value="1"/>
</dbReference>
<evidence type="ECO:0000256" key="4">
    <source>
        <dbReference type="ARBA" id="ARBA00048683"/>
    </source>
</evidence>
<comment type="similarity">
    <text evidence="1 8">Belongs to the NAD-dependent glycerol-3-phosphate dehydrogenase family.</text>
</comment>
<evidence type="ECO:0000256" key="8">
    <source>
        <dbReference type="RuleBase" id="RU000437"/>
    </source>
</evidence>
<dbReference type="AlphaFoldDB" id="A0A0C3BJW8"/>
<gene>
    <name evidence="12" type="ORF">M408DRAFT_326972</name>
</gene>
<dbReference type="GO" id="GO:0005634">
    <property type="term" value="C:nucleus"/>
    <property type="evidence" value="ECO:0007669"/>
    <property type="project" value="TreeGrafter"/>
</dbReference>
<dbReference type="SUPFAM" id="SSF48179">
    <property type="entry name" value="6-phosphogluconate dehydrogenase C-terminal domain-like"/>
    <property type="match status" value="1"/>
</dbReference>
<dbReference type="InterPro" id="IPR008927">
    <property type="entry name" value="6-PGluconate_DH-like_C_sf"/>
</dbReference>
<feature type="binding site" evidence="7">
    <location>
        <position position="178"/>
    </location>
    <ligand>
        <name>NAD(+)</name>
        <dbReference type="ChEBI" id="CHEBI:57540"/>
    </ligand>
</feature>
<evidence type="ECO:0000259" key="11">
    <source>
        <dbReference type="Pfam" id="PF07479"/>
    </source>
</evidence>
<evidence type="ECO:0000259" key="10">
    <source>
        <dbReference type="Pfam" id="PF01210"/>
    </source>
</evidence>
<feature type="domain" description="Glycerol-3-phosphate dehydrogenase NAD-dependent C-terminal" evidence="11">
    <location>
        <begin position="228"/>
        <end position="376"/>
    </location>
</feature>
<dbReference type="PIRSF" id="PIRSF000114">
    <property type="entry name" value="Glycerol-3-P_dh"/>
    <property type="match status" value="1"/>
</dbReference>
<dbReference type="PANTHER" id="PTHR11728:SF8">
    <property type="entry name" value="GLYCEROL-3-PHOSPHATE DEHYDROGENASE [NAD(+)]-RELATED"/>
    <property type="match status" value="1"/>
</dbReference>
<dbReference type="OrthoDB" id="10263760at2759"/>
<keyword evidence="3 7" id="KW-0520">NAD</keyword>
<feature type="binding site" evidence="7">
    <location>
        <position position="331"/>
    </location>
    <ligand>
        <name>NAD(+)</name>
        <dbReference type="ChEBI" id="CHEBI:57540"/>
    </ligand>
</feature>
<reference evidence="12 13" key="1">
    <citation type="submission" date="2014-04" db="EMBL/GenBank/DDBJ databases">
        <authorList>
            <consortium name="DOE Joint Genome Institute"/>
            <person name="Kuo A."/>
            <person name="Zuccaro A."/>
            <person name="Kohler A."/>
            <person name="Nagy L.G."/>
            <person name="Floudas D."/>
            <person name="Copeland A."/>
            <person name="Barry K.W."/>
            <person name="Cichocki N."/>
            <person name="Veneault-Fourrey C."/>
            <person name="LaButti K."/>
            <person name="Lindquist E.A."/>
            <person name="Lipzen A."/>
            <person name="Lundell T."/>
            <person name="Morin E."/>
            <person name="Murat C."/>
            <person name="Sun H."/>
            <person name="Tunlid A."/>
            <person name="Henrissat B."/>
            <person name="Grigoriev I.V."/>
            <person name="Hibbett D.S."/>
            <person name="Martin F."/>
            <person name="Nordberg H.P."/>
            <person name="Cantor M.N."/>
            <person name="Hua S.X."/>
        </authorList>
    </citation>
    <scope>NUCLEOTIDE SEQUENCE [LARGE SCALE GENOMIC DNA]</scope>
    <source>
        <strain evidence="12 13">MAFF 305830</strain>
    </source>
</reference>
<evidence type="ECO:0000256" key="6">
    <source>
        <dbReference type="PIRSR" id="PIRSR000114-2"/>
    </source>
</evidence>
<dbReference type="InterPro" id="IPR011128">
    <property type="entry name" value="G3P_DH_NAD-dep_N"/>
</dbReference>
<keyword evidence="13" id="KW-1185">Reference proteome</keyword>
<dbReference type="EC" id="1.1.1.8" evidence="9"/>
<dbReference type="InterPro" id="IPR036291">
    <property type="entry name" value="NAD(P)-bd_dom_sf"/>
</dbReference>
<evidence type="ECO:0000313" key="12">
    <source>
        <dbReference type="EMBL" id="KIM32384.1"/>
    </source>
</evidence>
<proteinExistence type="inferred from homology"/>
<evidence type="ECO:0000256" key="3">
    <source>
        <dbReference type="ARBA" id="ARBA00023027"/>
    </source>
</evidence>
<sequence>MDTSASTIAAATAPNGINGTVNGHTHKEKVTIVGSGNWGSAIASIAAKNTLRHSKQFDPEVIMWIFEEDYEGKPLSQVINETHENPRYLPGIHLGDNVIAQPNMEEALKDATALIFVLPHQFLRGVLKQLKGKVNENARAVSLIKGVDVQGHMIKTFPALISEELGISCSSLSGANIANEVAQEKFSESTLGVPAPEGFTDDVNHLPDAMLWKPLFDTKTFRINVVPDVEGVGLCGALKNIVAVAAGFVDGLDWGSNAKAAIMRIGMNEVKDFCLEYFPTTQAATFLEESCGIADIITSSLGGRNRQVAEAMVKRGKTFHELEPEMLKGQKLQGPQTALDVHEFLLTKGTKRPNGYPLFEAVWKICYEDAKPETLIDNL</sequence>
<accession>A0A0C3BJW8</accession>
<feature type="domain" description="Glycerol-3-phosphate dehydrogenase NAD-dependent N-terminal" evidence="10">
    <location>
        <begin position="29"/>
        <end position="193"/>
    </location>
</feature>
<feature type="binding site" evidence="7">
    <location>
        <position position="122"/>
    </location>
    <ligand>
        <name>NAD(+)</name>
        <dbReference type="ChEBI" id="CHEBI:57540"/>
    </ligand>
</feature>
<feature type="binding site" evidence="7">
    <location>
        <position position="333"/>
    </location>
    <ligand>
        <name>NAD(+)</name>
        <dbReference type="ChEBI" id="CHEBI:57540"/>
    </ligand>
</feature>
<dbReference type="InterPro" id="IPR006168">
    <property type="entry name" value="G3P_DH_NAD-dep"/>
</dbReference>
<evidence type="ECO:0000256" key="1">
    <source>
        <dbReference type="ARBA" id="ARBA00011009"/>
    </source>
</evidence>
<evidence type="ECO:0000256" key="2">
    <source>
        <dbReference type="ARBA" id="ARBA00023002"/>
    </source>
</evidence>
<dbReference type="NCBIfam" id="TIGR03376">
    <property type="entry name" value="glycerol3P_DH"/>
    <property type="match status" value="1"/>
</dbReference>
<dbReference type="GO" id="GO:0051287">
    <property type="term" value="F:NAD binding"/>
    <property type="evidence" value="ECO:0007669"/>
    <property type="project" value="UniProtKB-UniRule"/>
</dbReference>
<name>A0A0C3BJW8_SERVB</name>
<dbReference type="PROSITE" id="PS00957">
    <property type="entry name" value="NAD_G3PDH"/>
    <property type="match status" value="1"/>
</dbReference>
<dbReference type="InterPro" id="IPR006109">
    <property type="entry name" value="G3P_DH_NAD-dep_C"/>
</dbReference>
<dbReference type="GO" id="GO:0005829">
    <property type="term" value="C:cytosol"/>
    <property type="evidence" value="ECO:0007669"/>
    <property type="project" value="TreeGrafter"/>
</dbReference>
<dbReference type="FunFam" id="1.10.1040.10:FF:000004">
    <property type="entry name" value="Glycerol-3-phosphate dehydrogenase [NAD(+)]"/>
    <property type="match status" value="1"/>
</dbReference>
<dbReference type="FunFam" id="3.40.50.720:FF:000365">
    <property type="entry name" value="Glycerol-3-phosphate dehydrogenase [NAD(+)]"/>
    <property type="match status" value="1"/>
</dbReference>
<feature type="binding site" evidence="7">
    <location>
        <begin position="34"/>
        <end position="39"/>
    </location>
    <ligand>
        <name>NAD(+)</name>
        <dbReference type="ChEBI" id="CHEBI:57540"/>
    </ligand>
</feature>
<feature type="binding site" evidence="7">
    <location>
        <position position="66"/>
    </location>
    <ligand>
        <name>NAD(+)</name>
        <dbReference type="ChEBI" id="CHEBI:57540"/>
    </ligand>
</feature>
<feature type="active site" description="Proton acceptor" evidence="5">
    <location>
        <position position="239"/>
    </location>
</feature>
<dbReference type="Pfam" id="PF07479">
    <property type="entry name" value="NAD_Gly3P_dh_C"/>
    <property type="match status" value="1"/>
</dbReference>
<feature type="binding site" evidence="6">
    <location>
        <begin position="304"/>
        <end position="305"/>
    </location>
    <ligand>
        <name>substrate</name>
    </ligand>
</feature>
<feature type="binding site" evidence="7">
    <location>
        <position position="304"/>
    </location>
    <ligand>
        <name>NAD(+)</name>
        <dbReference type="ChEBI" id="CHEBI:57540"/>
    </ligand>
</feature>
<dbReference type="GO" id="GO:0046168">
    <property type="term" value="P:glycerol-3-phosphate catabolic process"/>
    <property type="evidence" value="ECO:0007669"/>
    <property type="project" value="UniProtKB-UniRule"/>
</dbReference>
<protein>
    <recommendedName>
        <fullName evidence="9">Glycerol-3-phosphate dehydrogenase [NAD(+)]</fullName>
        <ecNumber evidence="9">1.1.1.8</ecNumber>
    </recommendedName>
</protein>
<dbReference type="EMBL" id="KN824280">
    <property type="protein sequence ID" value="KIM32384.1"/>
    <property type="molecule type" value="Genomic_DNA"/>
</dbReference>
<dbReference type="HOGENOM" id="CLU_033449_2_1_1"/>